<dbReference type="EMBL" id="JAEPRB010000789">
    <property type="protein sequence ID" value="KAG2212050.1"/>
    <property type="molecule type" value="Genomic_DNA"/>
</dbReference>
<dbReference type="Proteomes" id="UP000646827">
    <property type="component" value="Unassembled WGS sequence"/>
</dbReference>
<protein>
    <recommendedName>
        <fullName evidence="4">Transposase</fullName>
    </recommendedName>
</protein>
<feature type="non-terminal residue" evidence="2">
    <location>
        <position position="191"/>
    </location>
</feature>
<keyword evidence="1" id="KW-0472">Membrane</keyword>
<evidence type="ECO:0008006" key="4">
    <source>
        <dbReference type="Google" id="ProtNLM"/>
    </source>
</evidence>
<proteinExistence type="predicted"/>
<evidence type="ECO:0000313" key="3">
    <source>
        <dbReference type="Proteomes" id="UP000646827"/>
    </source>
</evidence>
<organism evidence="2 3">
    <name type="scientific">Circinella minor</name>
    <dbReference type="NCBI Taxonomy" id="1195481"/>
    <lineage>
        <taxon>Eukaryota</taxon>
        <taxon>Fungi</taxon>
        <taxon>Fungi incertae sedis</taxon>
        <taxon>Mucoromycota</taxon>
        <taxon>Mucoromycotina</taxon>
        <taxon>Mucoromycetes</taxon>
        <taxon>Mucorales</taxon>
        <taxon>Lichtheimiaceae</taxon>
        <taxon>Circinella</taxon>
    </lineage>
</organism>
<comment type="caution">
    <text evidence="2">The sequence shown here is derived from an EMBL/GenBank/DDBJ whole genome shotgun (WGS) entry which is preliminary data.</text>
</comment>
<reference evidence="2 3" key="1">
    <citation type="submission" date="2020-12" db="EMBL/GenBank/DDBJ databases">
        <title>Metabolic potential, ecology and presence of endohyphal bacteria is reflected in genomic diversity of Mucoromycotina.</title>
        <authorList>
            <person name="Muszewska A."/>
            <person name="Okrasinska A."/>
            <person name="Steczkiewicz K."/>
            <person name="Drgas O."/>
            <person name="Orlowska M."/>
            <person name="Perlinska-Lenart U."/>
            <person name="Aleksandrzak-Piekarczyk T."/>
            <person name="Szatraj K."/>
            <person name="Zielenkiewicz U."/>
            <person name="Pilsyk S."/>
            <person name="Malc E."/>
            <person name="Mieczkowski P."/>
            <person name="Kruszewska J.S."/>
            <person name="Biernat P."/>
            <person name="Pawlowska J."/>
        </authorList>
    </citation>
    <scope>NUCLEOTIDE SEQUENCE [LARGE SCALE GENOMIC DNA]</scope>
    <source>
        <strain evidence="2 3">CBS 142.35</strain>
    </source>
</reference>
<name>A0A8H7RK66_9FUNG</name>
<feature type="transmembrane region" description="Helical" evidence="1">
    <location>
        <begin position="147"/>
        <end position="166"/>
    </location>
</feature>
<keyword evidence="1" id="KW-0812">Transmembrane</keyword>
<evidence type="ECO:0000256" key="1">
    <source>
        <dbReference type="SAM" id="Phobius"/>
    </source>
</evidence>
<accession>A0A8H7RK66</accession>
<evidence type="ECO:0000313" key="2">
    <source>
        <dbReference type="EMBL" id="KAG2212050.1"/>
    </source>
</evidence>
<keyword evidence="1" id="KW-1133">Transmembrane helix</keyword>
<keyword evidence="3" id="KW-1185">Reference proteome</keyword>
<sequence>MSTHRTFQDFDPSTIRRTLEQIQLLPGVVSLWEPRPLSNNSDTRTRLFQEFVEAVSFSGDLPPDQWIPFQCEWAAKYYLLLCGVFYVGDIYCRNPNCPRFEHSSALPMKFNFLSGGWRCRHCSTRRTLLADTIFSEKNIKPHLVLRAFYFFLHNVPFGSIAAILGISEKSTYLLMDNFKQLLLEDAEIACS</sequence>
<gene>
    <name evidence="2" type="ORF">INT45_000397</name>
</gene>
<dbReference type="OrthoDB" id="10295358at2759"/>
<dbReference type="AlphaFoldDB" id="A0A8H7RK66"/>